<reference evidence="1 2" key="1">
    <citation type="submission" date="2021-06" db="EMBL/GenBank/DDBJ databases">
        <title>Caerostris extrusa draft genome.</title>
        <authorList>
            <person name="Kono N."/>
            <person name="Arakawa K."/>
        </authorList>
    </citation>
    <scope>NUCLEOTIDE SEQUENCE [LARGE SCALE GENOMIC DNA]</scope>
</reference>
<sequence>MHISAPSLFDQRIDGTVNQSDWLRGRGGGFSSPQLCRLDCLFILVVEKRNLLYASLVDVHLFQIDGAFNRIACLRGRGGGFSSP</sequence>
<proteinExistence type="predicted"/>
<name>A0AAV4Y7E5_CAEEX</name>
<dbReference type="Proteomes" id="UP001054945">
    <property type="component" value="Unassembled WGS sequence"/>
</dbReference>
<comment type="caution">
    <text evidence="1">The sequence shown here is derived from an EMBL/GenBank/DDBJ whole genome shotgun (WGS) entry which is preliminary data.</text>
</comment>
<keyword evidence="2" id="KW-1185">Reference proteome</keyword>
<evidence type="ECO:0000313" key="1">
    <source>
        <dbReference type="EMBL" id="GIZ03376.1"/>
    </source>
</evidence>
<accession>A0AAV4Y7E5</accession>
<dbReference type="EMBL" id="BPLR01001597">
    <property type="protein sequence ID" value="GIZ03376.1"/>
    <property type="molecule type" value="Genomic_DNA"/>
</dbReference>
<evidence type="ECO:0000313" key="2">
    <source>
        <dbReference type="Proteomes" id="UP001054945"/>
    </source>
</evidence>
<organism evidence="1 2">
    <name type="scientific">Caerostris extrusa</name>
    <name type="common">Bark spider</name>
    <name type="synonym">Caerostris bankana</name>
    <dbReference type="NCBI Taxonomy" id="172846"/>
    <lineage>
        <taxon>Eukaryota</taxon>
        <taxon>Metazoa</taxon>
        <taxon>Ecdysozoa</taxon>
        <taxon>Arthropoda</taxon>
        <taxon>Chelicerata</taxon>
        <taxon>Arachnida</taxon>
        <taxon>Araneae</taxon>
        <taxon>Araneomorphae</taxon>
        <taxon>Entelegynae</taxon>
        <taxon>Araneoidea</taxon>
        <taxon>Araneidae</taxon>
        <taxon>Caerostris</taxon>
    </lineage>
</organism>
<protein>
    <submittedName>
        <fullName evidence="1">Uncharacterized protein</fullName>
    </submittedName>
</protein>
<gene>
    <name evidence="1" type="ORF">CEXT_491461</name>
</gene>
<dbReference type="AlphaFoldDB" id="A0AAV4Y7E5"/>